<dbReference type="OrthoDB" id="14535at2759"/>
<evidence type="ECO:0000259" key="14">
    <source>
        <dbReference type="Pfam" id="PF05347"/>
    </source>
</evidence>
<keyword evidence="5" id="KW-0813">Transport</keyword>
<dbReference type="Pfam" id="PF05347">
    <property type="entry name" value="Complex1_LYR"/>
    <property type="match status" value="1"/>
</dbReference>
<dbReference type="AlphaFoldDB" id="A0A834IW61"/>
<dbReference type="InterPro" id="IPR008011">
    <property type="entry name" value="Complex1_LYR_dom"/>
</dbReference>
<evidence type="ECO:0000256" key="5">
    <source>
        <dbReference type="ARBA" id="ARBA00022448"/>
    </source>
</evidence>
<dbReference type="Proteomes" id="UP000625711">
    <property type="component" value="Unassembled WGS sequence"/>
</dbReference>
<accession>A0A834IW61</accession>
<gene>
    <name evidence="15" type="ORF">GWI33_000130</name>
</gene>
<dbReference type="PANTHER" id="PTHR12964:SF0">
    <property type="entry name" value="NADH DEHYDROGENASE [UBIQUINONE] 1 ALPHA SUBCOMPLEX SUBUNIT 6"/>
    <property type="match status" value="1"/>
</dbReference>
<comment type="similarity">
    <text evidence="2">Belongs to the complex I LYR family.</text>
</comment>
<evidence type="ECO:0000256" key="2">
    <source>
        <dbReference type="ARBA" id="ARBA00009508"/>
    </source>
</evidence>
<dbReference type="InterPro" id="IPR045299">
    <property type="entry name" value="Complex1_LYR_NDUFA6_LYRM6"/>
</dbReference>
<comment type="subcellular location">
    <subcellularLocation>
        <location evidence="1">Mitochondrion inner membrane</location>
        <topology evidence="1">Peripheral membrane protein</topology>
        <orientation evidence="1">Matrix side</orientation>
    </subcellularLocation>
</comment>
<keyword evidence="6" id="KW-0679">Respiratory chain</keyword>
<comment type="subunit">
    <text evidence="3">Mammalian complex I is composed of 45 different subunits.</text>
</comment>
<keyword evidence="10" id="KW-0472">Membrane</keyword>
<dbReference type="GO" id="GO:0005743">
    <property type="term" value="C:mitochondrial inner membrane"/>
    <property type="evidence" value="ECO:0007669"/>
    <property type="project" value="UniProtKB-SubCell"/>
</dbReference>
<evidence type="ECO:0000256" key="4">
    <source>
        <dbReference type="ARBA" id="ARBA00016386"/>
    </source>
</evidence>
<evidence type="ECO:0000256" key="7">
    <source>
        <dbReference type="ARBA" id="ARBA00022792"/>
    </source>
</evidence>
<organism evidence="15 16">
    <name type="scientific">Rhynchophorus ferrugineus</name>
    <name type="common">Red palm weevil</name>
    <name type="synonym">Curculio ferrugineus</name>
    <dbReference type="NCBI Taxonomy" id="354439"/>
    <lineage>
        <taxon>Eukaryota</taxon>
        <taxon>Metazoa</taxon>
        <taxon>Ecdysozoa</taxon>
        <taxon>Arthropoda</taxon>
        <taxon>Hexapoda</taxon>
        <taxon>Insecta</taxon>
        <taxon>Pterygota</taxon>
        <taxon>Neoptera</taxon>
        <taxon>Endopterygota</taxon>
        <taxon>Coleoptera</taxon>
        <taxon>Polyphaga</taxon>
        <taxon>Cucujiformia</taxon>
        <taxon>Curculionidae</taxon>
        <taxon>Dryophthorinae</taxon>
        <taxon>Rhynchophorus</taxon>
    </lineage>
</organism>
<evidence type="ECO:0000256" key="6">
    <source>
        <dbReference type="ARBA" id="ARBA00022660"/>
    </source>
</evidence>
<evidence type="ECO:0000256" key="12">
    <source>
        <dbReference type="ARBA" id="ARBA00032352"/>
    </source>
</evidence>
<evidence type="ECO:0000313" key="16">
    <source>
        <dbReference type="Proteomes" id="UP000625711"/>
    </source>
</evidence>
<reference evidence="15" key="1">
    <citation type="submission" date="2020-08" db="EMBL/GenBank/DDBJ databases">
        <title>Genome sequencing and assembly of the red palm weevil Rhynchophorus ferrugineus.</title>
        <authorList>
            <person name="Dias G.B."/>
            <person name="Bergman C.M."/>
            <person name="Manee M."/>
        </authorList>
    </citation>
    <scope>NUCLEOTIDE SEQUENCE</scope>
    <source>
        <strain evidence="15">AA-2017</strain>
        <tissue evidence="15">Whole larva</tissue>
    </source>
</reference>
<evidence type="ECO:0000256" key="13">
    <source>
        <dbReference type="ARBA" id="ARBA00046116"/>
    </source>
</evidence>
<dbReference type="PANTHER" id="PTHR12964">
    <property type="entry name" value="NADH-UBIQUINONE OXIDOREDUCTASE B14 SUBUNIT"/>
    <property type="match status" value="1"/>
</dbReference>
<dbReference type="PIRSF" id="PIRSF006643">
    <property type="entry name" value="NDUA6"/>
    <property type="match status" value="1"/>
</dbReference>
<evidence type="ECO:0000256" key="10">
    <source>
        <dbReference type="ARBA" id="ARBA00023136"/>
    </source>
</evidence>
<evidence type="ECO:0000256" key="3">
    <source>
        <dbReference type="ARBA" id="ARBA00011790"/>
    </source>
</evidence>
<dbReference type="InterPro" id="IPR016488">
    <property type="entry name" value="NADH_Ub_cplx-1_asu_su-6"/>
</dbReference>
<proteinExistence type="inferred from homology"/>
<name>A0A834IW61_RHYFE</name>
<evidence type="ECO:0000256" key="1">
    <source>
        <dbReference type="ARBA" id="ARBA00004443"/>
    </source>
</evidence>
<keyword evidence="8" id="KW-0249">Electron transport</keyword>
<keyword evidence="9" id="KW-0496">Mitochondrion</keyword>
<dbReference type="GO" id="GO:0045271">
    <property type="term" value="C:respiratory chain complex I"/>
    <property type="evidence" value="ECO:0007669"/>
    <property type="project" value="InterPro"/>
</dbReference>
<evidence type="ECO:0000256" key="8">
    <source>
        <dbReference type="ARBA" id="ARBA00022982"/>
    </source>
</evidence>
<dbReference type="GO" id="GO:0006979">
    <property type="term" value="P:response to oxidative stress"/>
    <property type="evidence" value="ECO:0007669"/>
    <property type="project" value="TreeGrafter"/>
</dbReference>
<evidence type="ECO:0000256" key="11">
    <source>
        <dbReference type="ARBA" id="ARBA00030213"/>
    </source>
</evidence>
<dbReference type="EMBL" id="JAACXV010000001">
    <property type="protein sequence ID" value="KAF7288077.1"/>
    <property type="molecule type" value="Genomic_DNA"/>
</dbReference>
<protein>
    <recommendedName>
        <fullName evidence="4">NADH dehydrogenase [ubiquinone] 1 alpha subcomplex subunit 6</fullName>
    </recommendedName>
    <alternativeName>
        <fullName evidence="11">Complex I-B14</fullName>
    </alternativeName>
    <alternativeName>
        <fullName evidence="12">NADH-ubiquinone oxidoreductase B14 subunit</fullName>
    </alternativeName>
</protein>
<evidence type="ECO:0000256" key="9">
    <source>
        <dbReference type="ARBA" id="ARBA00023128"/>
    </source>
</evidence>
<sequence length="122" mass="14704">MAQPLKKSLKQVKPILSLDKEEARKRVLHLYKAWFRQLPYIVRRYDIPKNVEQCRSKLREEFTKYDDIKDVRVIDMMIIKGQMELKETVNVWKQKGHIMAYFKDTIEPKPTDFLSKFLTSKD</sequence>
<comment type="caution">
    <text evidence="15">The sequence shown here is derived from an EMBL/GenBank/DDBJ whole genome shotgun (WGS) entry which is preliminary data.</text>
</comment>
<keyword evidence="7" id="KW-0999">Mitochondrion inner membrane</keyword>
<comment type="function">
    <text evidence="13">Accessory subunit of the mitochondrial membrane respiratory chain NADH dehydrogenase (Complex I), that is believed to be not involved in catalysis. Required for proper complex I assembly. Complex I functions in the transfer of electrons from NADH to the respiratory chain. The immediate electron acceptor for the enzyme is believed to be ubiquinone.</text>
</comment>
<dbReference type="CDD" id="cd20266">
    <property type="entry name" value="Complex1_LYR_NDUFA6_LYRM6"/>
    <property type="match status" value="1"/>
</dbReference>
<evidence type="ECO:0000313" key="15">
    <source>
        <dbReference type="EMBL" id="KAF7288077.1"/>
    </source>
</evidence>
<feature type="domain" description="Complex 1 LYR protein" evidence="14">
    <location>
        <begin position="25"/>
        <end position="87"/>
    </location>
</feature>
<keyword evidence="16" id="KW-1185">Reference proteome</keyword>